<sequence length="151" mass="17082">TPFIIAKSAKKYETNILANEKLVFSNTTSLDDMISLDRDQVISLSENNSDNEFSINTYWLAKNLVATSKITDYTSLTEYHVKYTEEIHTSLEIYTLDYPLFELLEESCADYGSYSNKPDAIVNELSIFIQAKNLPIDRLMNIGSDGASVML</sequence>
<organism evidence="1 2">
    <name type="scientific">Racocetra fulgida</name>
    <dbReference type="NCBI Taxonomy" id="60492"/>
    <lineage>
        <taxon>Eukaryota</taxon>
        <taxon>Fungi</taxon>
        <taxon>Fungi incertae sedis</taxon>
        <taxon>Mucoromycota</taxon>
        <taxon>Glomeromycotina</taxon>
        <taxon>Glomeromycetes</taxon>
        <taxon>Diversisporales</taxon>
        <taxon>Gigasporaceae</taxon>
        <taxon>Racocetra</taxon>
    </lineage>
</organism>
<evidence type="ECO:0000313" key="2">
    <source>
        <dbReference type="Proteomes" id="UP000789396"/>
    </source>
</evidence>
<evidence type="ECO:0000313" key="1">
    <source>
        <dbReference type="EMBL" id="CAG8716819.1"/>
    </source>
</evidence>
<comment type="caution">
    <text evidence="1">The sequence shown here is derived from an EMBL/GenBank/DDBJ whole genome shotgun (WGS) entry which is preliminary data.</text>
</comment>
<reference evidence="1" key="1">
    <citation type="submission" date="2021-06" db="EMBL/GenBank/DDBJ databases">
        <authorList>
            <person name="Kallberg Y."/>
            <person name="Tangrot J."/>
            <person name="Rosling A."/>
        </authorList>
    </citation>
    <scope>NUCLEOTIDE SEQUENCE</scope>
    <source>
        <strain evidence="1">IN212</strain>
    </source>
</reference>
<dbReference type="EMBL" id="CAJVPZ010023792">
    <property type="protein sequence ID" value="CAG8716819.1"/>
    <property type="molecule type" value="Genomic_DNA"/>
</dbReference>
<name>A0A9N9NB14_9GLOM</name>
<feature type="non-terminal residue" evidence="1">
    <location>
        <position position="1"/>
    </location>
</feature>
<dbReference type="OrthoDB" id="2445858at2759"/>
<proteinExistence type="predicted"/>
<dbReference type="AlphaFoldDB" id="A0A9N9NB14"/>
<keyword evidence="2" id="KW-1185">Reference proteome</keyword>
<dbReference type="Proteomes" id="UP000789396">
    <property type="component" value="Unassembled WGS sequence"/>
</dbReference>
<gene>
    <name evidence="1" type="ORF">RFULGI_LOCUS11201</name>
</gene>
<feature type="non-terminal residue" evidence="1">
    <location>
        <position position="151"/>
    </location>
</feature>
<protein>
    <submittedName>
        <fullName evidence="1">9136_t:CDS:1</fullName>
    </submittedName>
</protein>
<accession>A0A9N9NB14</accession>